<dbReference type="GO" id="GO:0006955">
    <property type="term" value="P:immune response"/>
    <property type="evidence" value="ECO:0007669"/>
    <property type="project" value="TreeGrafter"/>
</dbReference>
<dbReference type="Pfam" id="PF07534">
    <property type="entry name" value="TLD"/>
    <property type="match status" value="1"/>
</dbReference>
<dbReference type="Proteomes" id="UP001221898">
    <property type="component" value="Unassembled WGS sequence"/>
</dbReference>
<dbReference type="InterPro" id="IPR027417">
    <property type="entry name" value="P-loop_NTPase"/>
</dbReference>
<organism evidence="3 4">
    <name type="scientific">Aldrovandia affinis</name>
    <dbReference type="NCBI Taxonomy" id="143900"/>
    <lineage>
        <taxon>Eukaryota</taxon>
        <taxon>Metazoa</taxon>
        <taxon>Chordata</taxon>
        <taxon>Craniata</taxon>
        <taxon>Vertebrata</taxon>
        <taxon>Euteleostomi</taxon>
        <taxon>Actinopterygii</taxon>
        <taxon>Neopterygii</taxon>
        <taxon>Teleostei</taxon>
        <taxon>Notacanthiformes</taxon>
        <taxon>Halosauridae</taxon>
        <taxon>Aldrovandia</taxon>
    </lineage>
</organism>
<dbReference type="EMBL" id="JAINUG010000116">
    <property type="protein sequence ID" value="KAJ8395511.1"/>
    <property type="molecule type" value="Genomic_DNA"/>
</dbReference>
<dbReference type="InterPro" id="IPR006571">
    <property type="entry name" value="TLDc_dom"/>
</dbReference>
<dbReference type="Gene3D" id="3.40.50.300">
    <property type="entry name" value="P-loop containing nucleotide triphosphate hydrolases"/>
    <property type="match status" value="1"/>
</dbReference>
<dbReference type="PANTHER" id="PTHR14241:SF19">
    <property type="entry name" value="INTERFERON-INDUCED PROTEIN 44-LIKE ISOFORM X1-RELATED"/>
    <property type="match status" value="1"/>
</dbReference>
<proteinExistence type="inferred from homology"/>
<dbReference type="PANTHER" id="PTHR14241">
    <property type="entry name" value="INTERFERON-INDUCED PROTEIN 44"/>
    <property type="match status" value="1"/>
</dbReference>
<evidence type="ECO:0000313" key="4">
    <source>
        <dbReference type="Proteomes" id="UP001221898"/>
    </source>
</evidence>
<accession>A0AAD7S662</accession>
<evidence type="ECO:0000256" key="1">
    <source>
        <dbReference type="ARBA" id="ARBA00009243"/>
    </source>
</evidence>
<comment type="caution">
    <text evidence="3">The sequence shown here is derived from an EMBL/GenBank/DDBJ whole genome shotgun (WGS) entry which is preliminary data.</text>
</comment>
<name>A0AAD7S662_9TELE</name>
<dbReference type="CDD" id="cd00882">
    <property type="entry name" value="Ras_like_GTPase"/>
    <property type="match status" value="1"/>
</dbReference>
<gene>
    <name evidence="3" type="ORF">AAFF_G00032450</name>
</gene>
<protein>
    <recommendedName>
        <fullName evidence="2">TLDc domain-containing protein</fullName>
    </recommendedName>
</protein>
<evidence type="ECO:0000259" key="2">
    <source>
        <dbReference type="PROSITE" id="PS51886"/>
    </source>
</evidence>
<comment type="similarity">
    <text evidence="1">Belongs to the IFI44 family.</text>
</comment>
<dbReference type="SUPFAM" id="SSF52540">
    <property type="entry name" value="P-loop containing nucleoside triphosphate hydrolases"/>
    <property type="match status" value="1"/>
</dbReference>
<dbReference type="SMART" id="SM00584">
    <property type="entry name" value="TLDc"/>
    <property type="match status" value="1"/>
</dbReference>
<evidence type="ECO:0000313" key="3">
    <source>
        <dbReference type="EMBL" id="KAJ8395511.1"/>
    </source>
</evidence>
<sequence length="472" mass="52455">MEADIIAAHISSKTVVLEKKKIIKSTMSAISSRLSKQHKKQVCKLFGCANLALLYKASVHGYTAAAFHQRCDRQGPTITVGYNLAGFVFGGYTSKDYAQTQQNVHDDKAFLFSVNDENIVRVPAITPQYAFTDGSTGPNFMNELLFLNQNTATVCTNPGIYYNFNAGEMHGNDLQLTECEVYRVQEHELLDVPWRNITWGSQKREELIDFIKNYKPMISSVSQAKILLIGHTGAGKSSFFNSINSIFWGHVTCRAMCGSTGSSLTTQFRTYSIKRDRDGKALPIILCDTIGLEDAPGAGLDVDDITSILKGHVPDRYQFNPLSPLQPDAHALRRSVTLQDRIHCVVYVIESCKALLMSTKLKDKLMTIRKKVNQMGVPQVVLLTKVDEACPSVAEDLRNVYLSPTIENEIQELSAQLGIPVSCVVPVKNYCFELELQESCDVLLLSALLQMLRFADNYFDDIPSKASVAEQA</sequence>
<keyword evidence="4" id="KW-1185">Reference proteome</keyword>
<feature type="domain" description="TLDc" evidence="2">
    <location>
        <begin position="21"/>
        <end position="185"/>
    </location>
</feature>
<reference evidence="3" key="1">
    <citation type="journal article" date="2023" name="Science">
        <title>Genome structures resolve the early diversification of teleost fishes.</title>
        <authorList>
            <person name="Parey E."/>
            <person name="Louis A."/>
            <person name="Montfort J."/>
            <person name="Bouchez O."/>
            <person name="Roques C."/>
            <person name="Iampietro C."/>
            <person name="Lluch J."/>
            <person name="Castinel A."/>
            <person name="Donnadieu C."/>
            <person name="Desvignes T."/>
            <person name="Floi Bucao C."/>
            <person name="Jouanno E."/>
            <person name="Wen M."/>
            <person name="Mejri S."/>
            <person name="Dirks R."/>
            <person name="Jansen H."/>
            <person name="Henkel C."/>
            <person name="Chen W.J."/>
            <person name="Zahm M."/>
            <person name="Cabau C."/>
            <person name="Klopp C."/>
            <person name="Thompson A.W."/>
            <person name="Robinson-Rechavi M."/>
            <person name="Braasch I."/>
            <person name="Lecointre G."/>
            <person name="Bobe J."/>
            <person name="Postlethwait J.H."/>
            <person name="Berthelot C."/>
            <person name="Roest Crollius H."/>
            <person name="Guiguen Y."/>
        </authorList>
    </citation>
    <scope>NUCLEOTIDE SEQUENCE</scope>
    <source>
        <strain evidence="3">NC1722</strain>
    </source>
</reference>
<dbReference type="PROSITE" id="PS51886">
    <property type="entry name" value="TLDC"/>
    <property type="match status" value="1"/>
</dbReference>
<dbReference type="AlphaFoldDB" id="A0AAD7S662"/>